<protein>
    <recommendedName>
        <fullName evidence="13">8-oxo-dGTP diphosphatase</fullName>
        <ecNumber evidence="12">3.6.1.55</ecNumber>
    </recommendedName>
    <alternativeName>
        <fullName evidence="16">7,8-dihydro-8-oxoguanine-triphosphatase</fullName>
    </alternativeName>
    <alternativeName>
        <fullName evidence="15">Mutator protein MutT</fullName>
    </alternativeName>
    <alternativeName>
        <fullName evidence="14">dGTP pyrophosphohydrolase</fullName>
    </alternativeName>
</protein>
<evidence type="ECO:0000256" key="5">
    <source>
        <dbReference type="ARBA" id="ARBA00022723"/>
    </source>
</evidence>
<evidence type="ECO:0000256" key="13">
    <source>
        <dbReference type="ARBA" id="ARBA00040794"/>
    </source>
</evidence>
<dbReference type="InterPro" id="IPR015797">
    <property type="entry name" value="NUDIX_hydrolase-like_dom_sf"/>
</dbReference>
<evidence type="ECO:0000256" key="4">
    <source>
        <dbReference type="ARBA" id="ARBA00022705"/>
    </source>
</evidence>
<dbReference type="InterPro" id="IPR000086">
    <property type="entry name" value="NUDIX_hydrolase_dom"/>
</dbReference>
<evidence type="ECO:0000256" key="11">
    <source>
        <dbReference type="ARBA" id="ARBA00036904"/>
    </source>
</evidence>
<evidence type="ECO:0000256" key="6">
    <source>
        <dbReference type="ARBA" id="ARBA00022763"/>
    </source>
</evidence>
<dbReference type="PRINTS" id="PR00502">
    <property type="entry name" value="NUDIXFAMILY"/>
</dbReference>
<dbReference type="Pfam" id="PF14815">
    <property type="entry name" value="NUDIX_4"/>
    <property type="match status" value="1"/>
</dbReference>
<dbReference type="InterPro" id="IPR029119">
    <property type="entry name" value="MutY_C"/>
</dbReference>
<dbReference type="EMBL" id="FQWO01000002">
    <property type="protein sequence ID" value="SHG44196.1"/>
    <property type="molecule type" value="Genomic_DNA"/>
</dbReference>
<dbReference type="SUPFAM" id="SSF55811">
    <property type="entry name" value="Nudix"/>
    <property type="match status" value="1"/>
</dbReference>
<evidence type="ECO:0000256" key="8">
    <source>
        <dbReference type="ARBA" id="ARBA00022842"/>
    </source>
</evidence>
<dbReference type="GO" id="GO:0006281">
    <property type="term" value="P:DNA repair"/>
    <property type="evidence" value="ECO:0007669"/>
    <property type="project" value="UniProtKB-KW"/>
</dbReference>
<evidence type="ECO:0000256" key="14">
    <source>
        <dbReference type="ARBA" id="ARBA00041592"/>
    </source>
</evidence>
<dbReference type="PANTHER" id="PTHR47707">
    <property type="entry name" value="8-OXO-DGTP DIPHOSPHATASE"/>
    <property type="match status" value="1"/>
</dbReference>
<reference evidence="18 21" key="3">
    <citation type="submission" date="2018-03" db="EMBL/GenBank/DDBJ databases">
        <title>Genomic Encyclopedia of Archaeal and Bacterial Type Strains, Phase II (KMG-II): from individual species to whole genera.</title>
        <authorList>
            <person name="Goeker M."/>
        </authorList>
    </citation>
    <scope>NUCLEOTIDE SEQUENCE [LARGE SCALE GENOMIC DNA]</scope>
    <source>
        <strain evidence="18 21">DSM 17797</strain>
    </source>
</reference>
<dbReference type="STRING" id="280093.SAMN05443373_10223"/>
<proteinExistence type="inferred from homology"/>
<dbReference type="PROSITE" id="PS51462">
    <property type="entry name" value="NUDIX"/>
    <property type="match status" value="1"/>
</dbReference>
<evidence type="ECO:0000256" key="3">
    <source>
        <dbReference type="ARBA" id="ARBA00022457"/>
    </source>
</evidence>
<feature type="domain" description="Nudix hydrolase" evidence="17">
    <location>
        <begin position="2"/>
        <end position="129"/>
    </location>
</feature>
<dbReference type="EMBL" id="PVUB01000002">
    <property type="protein sequence ID" value="PRZ26065.1"/>
    <property type="molecule type" value="Genomic_DNA"/>
</dbReference>
<dbReference type="GO" id="GO:0044716">
    <property type="term" value="F:8-oxo-GDP phosphatase activity"/>
    <property type="evidence" value="ECO:0007669"/>
    <property type="project" value="TreeGrafter"/>
</dbReference>
<dbReference type="CDD" id="cd03425">
    <property type="entry name" value="NUDIX_MutT_NudA_like"/>
    <property type="match status" value="1"/>
</dbReference>
<keyword evidence="21" id="KW-1185">Reference proteome</keyword>
<evidence type="ECO:0000256" key="1">
    <source>
        <dbReference type="ARBA" id="ARBA00001946"/>
    </source>
</evidence>
<evidence type="ECO:0000256" key="7">
    <source>
        <dbReference type="ARBA" id="ARBA00022801"/>
    </source>
</evidence>
<dbReference type="InterPro" id="IPR047127">
    <property type="entry name" value="MutT-like"/>
</dbReference>
<dbReference type="GO" id="GO:0006260">
    <property type="term" value="P:DNA replication"/>
    <property type="evidence" value="ECO:0007669"/>
    <property type="project" value="UniProtKB-KW"/>
</dbReference>
<reference evidence="20" key="2">
    <citation type="submission" date="2016-11" db="EMBL/GenBank/DDBJ databases">
        <authorList>
            <person name="Varghese N."/>
            <person name="Submissions S."/>
        </authorList>
    </citation>
    <scope>NUCLEOTIDE SEQUENCE [LARGE SCALE GENOMIC DNA]</scope>
    <source>
        <strain evidence="20">DSM 19729</strain>
    </source>
</reference>
<reference evidence="19" key="1">
    <citation type="submission" date="2016-11" db="EMBL/GenBank/DDBJ databases">
        <authorList>
            <person name="Jaros S."/>
            <person name="Januszkiewicz K."/>
            <person name="Wedrychowicz H."/>
        </authorList>
    </citation>
    <scope>NUCLEOTIDE SEQUENCE [LARGE SCALE GENOMIC DNA]</scope>
    <source>
        <strain evidence="19">DSM 19729</strain>
    </source>
</reference>
<evidence type="ECO:0000256" key="15">
    <source>
        <dbReference type="ARBA" id="ARBA00041979"/>
    </source>
</evidence>
<dbReference type="Gene3D" id="3.90.79.10">
    <property type="entry name" value="Nucleoside Triphosphate Pyrophosphohydrolase"/>
    <property type="match status" value="1"/>
</dbReference>
<evidence type="ECO:0000256" key="12">
    <source>
        <dbReference type="ARBA" id="ARBA00038905"/>
    </source>
</evidence>
<dbReference type="AlphaFoldDB" id="A0A1M5JUG3"/>
<accession>A0A1M5JUG3</accession>
<comment type="similarity">
    <text evidence="2">Belongs to the Nudix hydrolase family.</text>
</comment>
<dbReference type="Proteomes" id="UP000237771">
    <property type="component" value="Unassembled WGS sequence"/>
</dbReference>
<evidence type="ECO:0000256" key="9">
    <source>
        <dbReference type="ARBA" id="ARBA00023204"/>
    </source>
</evidence>
<evidence type="ECO:0000313" key="20">
    <source>
        <dbReference type="Proteomes" id="UP000184384"/>
    </source>
</evidence>
<keyword evidence="4" id="KW-0235">DNA replication</keyword>
<keyword evidence="6" id="KW-0227">DNA damage</keyword>
<sequence length="132" mass="15246">MKQFKVVAAIIAHENKVLCLQRGKNKYDYIANKYEFPGGKIESGETVEEALKREILEELQLDITIQKPFLIVNHNYPDFSITLHSYLCTTNTTNFTLTEHVDFKWLNKEELAQLDWAAADIPIVKSLMQTND</sequence>
<keyword evidence="3" id="KW-0515">Mutator protein</keyword>
<dbReference type="GO" id="GO:0035539">
    <property type="term" value="F:8-oxo-7,8-dihydrodeoxyguanosine triphosphate pyrophosphatase activity"/>
    <property type="evidence" value="ECO:0007669"/>
    <property type="project" value="UniProtKB-EC"/>
</dbReference>
<evidence type="ECO:0000256" key="16">
    <source>
        <dbReference type="ARBA" id="ARBA00042798"/>
    </source>
</evidence>
<dbReference type="OrthoDB" id="9810648at2"/>
<dbReference type="Proteomes" id="UP000184384">
    <property type="component" value="Unassembled WGS sequence"/>
</dbReference>
<dbReference type="InterPro" id="IPR020476">
    <property type="entry name" value="Nudix_hydrolase"/>
</dbReference>
<dbReference type="GO" id="GO:0008413">
    <property type="term" value="F:8-oxo-7,8-dihydroguanosine triphosphate pyrophosphatase activity"/>
    <property type="evidence" value="ECO:0007669"/>
    <property type="project" value="TreeGrafter"/>
</dbReference>
<name>A0A1M5JUG3_9FLAO</name>
<evidence type="ECO:0000259" key="17">
    <source>
        <dbReference type="PROSITE" id="PS51462"/>
    </source>
</evidence>
<comment type="cofactor">
    <cofactor evidence="1">
        <name>Mg(2+)</name>
        <dbReference type="ChEBI" id="CHEBI:18420"/>
    </cofactor>
</comment>
<dbReference type="EC" id="3.6.1.55" evidence="12"/>
<keyword evidence="9" id="KW-0234">DNA repair</keyword>
<dbReference type="GO" id="GO:0046872">
    <property type="term" value="F:metal ion binding"/>
    <property type="evidence" value="ECO:0007669"/>
    <property type="project" value="UniProtKB-KW"/>
</dbReference>
<gene>
    <name evidence="18" type="ORF">BC624_10223</name>
    <name evidence="19" type="ORF">SAMN05443373_10223</name>
</gene>
<dbReference type="PANTHER" id="PTHR47707:SF1">
    <property type="entry name" value="NUDIX HYDROLASE FAMILY PROTEIN"/>
    <property type="match status" value="1"/>
</dbReference>
<comment type="catalytic activity">
    <reaction evidence="10">
        <text>8-oxo-dGTP + H2O = 8-oxo-dGMP + diphosphate + H(+)</text>
        <dbReference type="Rhea" id="RHEA:31575"/>
        <dbReference type="ChEBI" id="CHEBI:15377"/>
        <dbReference type="ChEBI" id="CHEBI:15378"/>
        <dbReference type="ChEBI" id="CHEBI:33019"/>
        <dbReference type="ChEBI" id="CHEBI:63224"/>
        <dbReference type="ChEBI" id="CHEBI:77896"/>
        <dbReference type="EC" id="3.6.1.55"/>
    </reaction>
</comment>
<keyword evidence="5" id="KW-0479">Metal-binding</keyword>
<evidence type="ECO:0000313" key="18">
    <source>
        <dbReference type="EMBL" id="PRZ26065.1"/>
    </source>
</evidence>
<evidence type="ECO:0000256" key="2">
    <source>
        <dbReference type="ARBA" id="ARBA00005582"/>
    </source>
</evidence>
<keyword evidence="7" id="KW-0378">Hydrolase</keyword>
<evidence type="ECO:0000256" key="10">
    <source>
        <dbReference type="ARBA" id="ARBA00035861"/>
    </source>
</evidence>
<organism evidence="19 20">
    <name type="scientific">Flavobacterium granuli</name>
    <dbReference type="NCBI Taxonomy" id="280093"/>
    <lineage>
        <taxon>Bacteria</taxon>
        <taxon>Pseudomonadati</taxon>
        <taxon>Bacteroidota</taxon>
        <taxon>Flavobacteriia</taxon>
        <taxon>Flavobacteriales</taxon>
        <taxon>Flavobacteriaceae</taxon>
        <taxon>Flavobacterium</taxon>
    </lineage>
</organism>
<evidence type="ECO:0000313" key="19">
    <source>
        <dbReference type="EMBL" id="SHG44196.1"/>
    </source>
</evidence>
<dbReference type="GO" id="GO:0044715">
    <property type="term" value="F:8-oxo-dGDP phosphatase activity"/>
    <property type="evidence" value="ECO:0007669"/>
    <property type="project" value="TreeGrafter"/>
</dbReference>
<comment type="catalytic activity">
    <reaction evidence="11">
        <text>8-oxo-GTP + H2O = 8-oxo-GMP + diphosphate + H(+)</text>
        <dbReference type="Rhea" id="RHEA:67616"/>
        <dbReference type="ChEBI" id="CHEBI:15377"/>
        <dbReference type="ChEBI" id="CHEBI:15378"/>
        <dbReference type="ChEBI" id="CHEBI:33019"/>
        <dbReference type="ChEBI" id="CHEBI:143553"/>
        <dbReference type="ChEBI" id="CHEBI:145694"/>
    </reaction>
</comment>
<evidence type="ECO:0000313" key="21">
    <source>
        <dbReference type="Proteomes" id="UP000237771"/>
    </source>
</evidence>
<dbReference type="RefSeq" id="WP_072939882.1">
    <property type="nucleotide sequence ID" value="NZ_FQWO01000002.1"/>
</dbReference>
<keyword evidence="8" id="KW-0460">Magnesium</keyword>